<name>A0A8H7ZSM7_9FUNG</name>
<keyword evidence="5" id="KW-0862">Zinc</keyword>
<keyword evidence="4" id="KW-0378">Hydrolase</keyword>
<dbReference type="Pfam" id="PF01546">
    <property type="entry name" value="Peptidase_M20"/>
    <property type="match status" value="1"/>
</dbReference>
<accession>A0A8H7ZSM7</accession>
<keyword evidence="3" id="KW-0479">Metal-binding</keyword>
<evidence type="ECO:0000313" key="6">
    <source>
        <dbReference type="EMBL" id="KAG5458560.1"/>
    </source>
</evidence>
<dbReference type="PANTHER" id="PTHR45962:SF1">
    <property type="entry name" value="N-FATTY-ACYL-AMINO ACID SYNTHASE_HYDROLASE PM20D1"/>
    <property type="match status" value="1"/>
</dbReference>
<gene>
    <name evidence="6" type="ORF">BJ554DRAFT_1192</name>
</gene>
<organism evidence="6 7">
    <name type="scientific">Olpidium bornovanus</name>
    <dbReference type="NCBI Taxonomy" id="278681"/>
    <lineage>
        <taxon>Eukaryota</taxon>
        <taxon>Fungi</taxon>
        <taxon>Fungi incertae sedis</taxon>
        <taxon>Olpidiomycota</taxon>
        <taxon>Olpidiomycotina</taxon>
        <taxon>Olpidiomycetes</taxon>
        <taxon>Olpidiales</taxon>
        <taxon>Olpidiaceae</taxon>
        <taxon>Olpidium</taxon>
    </lineage>
</organism>
<dbReference type="EMBL" id="JAEFCI010008298">
    <property type="protein sequence ID" value="KAG5458560.1"/>
    <property type="molecule type" value="Genomic_DNA"/>
</dbReference>
<dbReference type="AlphaFoldDB" id="A0A8H7ZSM7"/>
<keyword evidence="6" id="KW-0121">Carboxypeptidase</keyword>
<dbReference type="Proteomes" id="UP000673691">
    <property type="component" value="Unassembled WGS sequence"/>
</dbReference>
<keyword evidence="7" id="KW-1185">Reference proteome</keyword>
<comment type="similarity">
    <text evidence="1">Belongs to the peptidase M20A family.</text>
</comment>
<dbReference type="SUPFAM" id="SSF53187">
    <property type="entry name" value="Zn-dependent exopeptidases"/>
    <property type="match status" value="1"/>
</dbReference>
<proteinExistence type="inferred from homology"/>
<evidence type="ECO:0000256" key="3">
    <source>
        <dbReference type="ARBA" id="ARBA00022723"/>
    </source>
</evidence>
<dbReference type="Gene3D" id="3.40.630.10">
    <property type="entry name" value="Zn peptidases"/>
    <property type="match status" value="1"/>
</dbReference>
<dbReference type="GO" id="GO:0004180">
    <property type="term" value="F:carboxypeptidase activity"/>
    <property type="evidence" value="ECO:0007669"/>
    <property type="project" value="UniProtKB-KW"/>
</dbReference>
<dbReference type="PANTHER" id="PTHR45962">
    <property type="entry name" value="N-FATTY-ACYL-AMINO ACID SYNTHASE/HYDROLASE PM20D1"/>
    <property type="match status" value="1"/>
</dbReference>
<evidence type="ECO:0000313" key="7">
    <source>
        <dbReference type="Proteomes" id="UP000673691"/>
    </source>
</evidence>
<comment type="caution">
    <text evidence="6">The sequence shown here is derived from an EMBL/GenBank/DDBJ whole genome shotgun (WGS) entry which is preliminary data.</text>
</comment>
<feature type="non-terminal residue" evidence="6">
    <location>
        <position position="87"/>
    </location>
</feature>
<evidence type="ECO:0000256" key="5">
    <source>
        <dbReference type="ARBA" id="ARBA00022833"/>
    </source>
</evidence>
<evidence type="ECO:0000256" key="4">
    <source>
        <dbReference type="ARBA" id="ARBA00022801"/>
    </source>
</evidence>
<evidence type="ECO:0000256" key="1">
    <source>
        <dbReference type="ARBA" id="ARBA00006247"/>
    </source>
</evidence>
<reference evidence="6 7" key="1">
    <citation type="journal article" name="Sci. Rep.">
        <title>Genome-scale phylogenetic analyses confirm Olpidium as the closest living zoosporic fungus to the non-flagellated, terrestrial fungi.</title>
        <authorList>
            <person name="Chang Y."/>
            <person name="Rochon D."/>
            <person name="Sekimoto S."/>
            <person name="Wang Y."/>
            <person name="Chovatia M."/>
            <person name="Sandor L."/>
            <person name="Salamov A."/>
            <person name="Grigoriev I.V."/>
            <person name="Stajich J.E."/>
            <person name="Spatafora J.W."/>
        </authorList>
    </citation>
    <scope>NUCLEOTIDE SEQUENCE [LARGE SCALE GENOMIC DNA]</scope>
    <source>
        <strain evidence="6">S191</strain>
    </source>
</reference>
<dbReference type="InterPro" id="IPR047177">
    <property type="entry name" value="Pept_M20A"/>
</dbReference>
<keyword evidence="2" id="KW-0645">Protease</keyword>
<dbReference type="OrthoDB" id="3064516at2759"/>
<sequence>MLAAHLDVVPVDPSTLDEWRFDPFSGKIAEGYVWGRGTSDDKLPLTAIFESLELLLESGFASPRRGIVVALGHDEEVGGNAGARAIS</sequence>
<dbReference type="GO" id="GO:0006508">
    <property type="term" value="P:proteolysis"/>
    <property type="evidence" value="ECO:0007669"/>
    <property type="project" value="UniProtKB-KW"/>
</dbReference>
<dbReference type="GO" id="GO:0046872">
    <property type="term" value="F:metal ion binding"/>
    <property type="evidence" value="ECO:0007669"/>
    <property type="project" value="UniProtKB-KW"/>
</dbReference>
<dbReference type="InterPro" id="IPR002933">
    <property type="entry name" value="Peptidase_M20"/>
</dbReference>
<protein>
    <submittedName>
        <fullName evidence="6">Carboxypeptidase s</fullName>
    </submittedName>
</protein>
<evidence type="ECO:0000256" key="2">
    <source>
        <dbReference type="ARBA" id="ARBA00022670"/>
    </source>
</evidence>